<proteinExistence type="predicted"/>
<organism evidence="2 3">
    <name type="scientific">Oryza sativa subsp. japonica</name>
    <name type="common">Rice</name>
    <dbReference type="NCBI Taxonomy" id="39947"/>
    <lineage>
        <taxon>Eukaryota</taxon>
        <taxon>Viridiplantae</taxon>
        <taxon>Streptophyta</taxon>
        <taxon>Embryophyta</taxon>
        <taxon>Tracheophyta</taxon>
        <taxon>Spermatophyta</taxon>
        <taxon>Magnoliopsida</taxon>
        <taxon>Liliopsida</taxon>
        <taxon>Poales</taxon>
        <taxon>Poaceae</taxon>
        <taxon>BOP clade</taxon>
        <taxon>Oryzoideae</taxon>
        <taxon>Oryzeae</taxon>
        <taxon>Oryzinae</taxon>
        <taxon>Oryza</taxon>
        <taxon>Oryza sativa</taxon>
    </lineage>
</organism>
<dbReference type="EMBL" id="AC116601">
    <property type="protein sequence ID" value="AAM08729.1"/>
    <property type="molecule type" value="Genomic_DNA"/>
</dbReference>
<reference evidence="2" key="2">
    <citation type="submission" date="2002-04" db="EMBL/GenBank/DDBJ databases">
        <title>Rice Genomic Sequence.</title>
        <authorList>
            <person name="Wing R.A."/>
            <person name="Yu Y."/>
            <person name="Yang T.J."/>
            <person name="Nah G."/>
            <person name="Soderlund C."/>
            <person name="Chen M."/>
            <person name="Kim H.-R."/>
            <person name="Rambo T."/>
            <person name="Saski C."/>
            <person name="Henry D."/>
            <person name="Oates R."/>
            <person name="Simmons J."/>
        </authorList>
    </citation>
    <scope>NUCLEOTIDE SEQUENCE</scope>
</reference>
<sequence>MAGVCKELRVPRGDPEESAAGYISWLNRACAQLEGIGKRIDEALKQECRRASRYAGGHVLACIRDHRPQLHLEFLREGFSRSQRTPAEIDGLAQSMVPLAEKSLYIENMEMVKDKLSMFNILLCIPLLHTNILYAYI</sequence>
<evidence type="ECO:0000313" key="3">
    <source>
        <dbReference type="Proteomes" id="UP000000763"/>
    </source>
</evidence>
<reference evidence="3" key="4">
    <citation type="journal article" date="2008" name="Nucleic Acids Res.">
        <title>The rice annotation project database (RAP-DB): 2008 update.</title>
        <authorList>
            <consortium name="The rice annotation project (RAP)"/>
        </authorList>
    </citation>
    <scope>GENOME REANNOTATION</scope>
    <source>
        <strain evidence="3">cv. Nipponbare</strain>
    </source>
</reference>
<evidence type="ECO:0000313" key="1">
    <source>
        <dbReference type="EMBL" id="AAL83340.1"/>
    </source>
</evidence>
<dbReference type="AlphaFoldDB" id="A0A5S6RC99"/>
<accession>A0A5S6RC99</accession>
<reference evidence="3" key="3">
    <citation type="journal article" date="2005" name="Nature">
        <title>The map-based sequence of the rice genome.</title>
        <authorList>
            <consortium name="International rice genome sequencing project (IRGSP)"/>
            <person name="Matsumoto T."/>
            <person name="Wu J."/>
            <person name="Kanamori H."/>
            <person name="Katayose Y."/>
            <person name="Fujisawa M."/>
            <person name="Namiki N."/>
            <person name="Mizuno H."/>
            <person name="Yamamoto K."/>
            <person name="Antonio B.A."/>
            <person name="Baba T."/>
            <person name="Sakata K."/>
            <person name="Nagamura Y."/>
            <person name="Aoki H."/>
            <person name="Arikawa K."/>
            <person name="Arita K."/>
            <person name="Bito T."/>
            <person name="Chiden Y."/>
            <person name="Fujitsuka N."/>
            <person name="Fukunaka R."/>
            <person name="Hamada M."/>
            <person name="Harada C."/>
            <person name="Hayashi A."/>
            <person name="Hijishita S."/>
            <person name="Honda M."/>
            <person name="Hosokawa S."/>
            <person name="Ichikawa Y."/>
            <person name="Idonuma A."/>
            <person name="Iijima M."/>
            <person name="Ikeda M."/>
            <person name="Ikeno M."/>
            <person name="Ito K."/>
            <person name="Ito S."/>
            <person name="Ito T."/>
            <person name="Ito Y."/>
            <person name="Ito Y."/>
            <person name="Iwabuchi A."/>
            <person name="Kamiya K."/>
            <person name="Karasawa W."/>
            <person name="Kurita K."/>
            <person name="Katagiri S."/>
            <person name="Kikuta A."/>
            <person name="Kobayashi H."/>
            <person name="Kobayashi N."/>
            <person name="Machita K."/>
            <person name="Maehara T."/>
            <person name="Masukawa M."/>
            <person name="Mizubayashi T."/>
            <person name="Mukai Y."/>
            <person name="Nagasaki H."/>
            <person name="Nagata Y."/>
            <person name="Naito S."/>
            <person name="Nakashima M."/>
            <person name="Nakama Y."/>
            <person name="Nakamichi Y."/>
            <person name="Nakamura M."/>
            <person name="Meguro A."/>
            <person name="Negishi M."/>
            <person name="Ohta I."/>
            <person name="Ohta T."/>
            <person name="Okamoto M."/>
            <person name="Ono N."/>
            <person name="Saji S."/>
            <person name="Sakaguchi M."/>
            <person name="Sakai K."/>
            <person name="Shibata M."/>
            <person name="Shimokawa T."/>
            <person name="Song J."/>
            <person name="Takazaki Y."/>
            <person name="Terasawa K."/>
            <person name="Tsugane M."/>
            <person name="Tsuji K."/>
            <person name="Ueda S."/>
            <person name="Waki K."/>
            <person name="Yamagata H."/>
            <person name="Yamamoto M."/>
            <person name="Yamamoto S."/>
            <person name="Yamane H."/>
            <person name="Yoshiki S."/>
            <person name="Yoshihara R."/>
            <person name="Yukawa K."/>
            <person name="Zhong H."/>
            <person name="Yano M."/>
            <person name="Yuan Q."/>
            <person name="Ouyang S."/>
            <person name="Liu J."/>
            <person name="Jones K.M."/>
            <person name="Gansberger K."/>
            <person name="Moffat K."/>
            <person name="Hill J."/>
            <person name="Bera J."/>
            <person name="Fadrosh D."/>
            <person name="Jin S."/>
            <person name="Johri S."/>
            <person name="Kim M."/>
            <person name="Overton L."/>
            <person name="Reardon M."/>
            <person name="Tsitrin T."/>
            <person name="Vuong H."/>
            <person name="Weaver B."/>
            <person name="Ciecko A."/>
            <person name="Tallon L."/>
            <person name="Jackson J."/>
            <person name="Pai G."/>
            <person name="Aken S.V."/>
            <person name="Utterback T."/>
            <person name="Reidmuller S."/>
            <person name="Feldblyum T."/>
            <person name="Hsiao J."/>
            <person name="Zismann V."/>
            <person name="Iobst S."/>
            <person name="de Vazeille A.R."/>
            <person name="Buell C.R."/>
            <person name="Ying K."/>
            <person name="Li Y."/>
            <person name="Lu T."/>
            <person name="Huang Y."/>
            <person name="Zhao Q."/>
            <person name="Feng Q."/>
            <person name="Zhang L."/>
            <person name="Zhu J."/>
            <person name="Weng Q."/>
            <person name="Mu J."/>
            <person name="Lu Y."/>
            <person name="Fan D."/>
            <person name="Liu Y."/>
            <person name="Guan J."/>
            <person name="Zhang Y."/>
            <person name="Yu S."/>
            <person name="Liu X."/>
            <person name="Zhang Y."/>
            <person name="Hong G."/>
            <person name="Han B."/>
            <person name="Choisne N."/>
            <person name="Demange N."/>
            <person name="Orjeda G."/>
            <person name="Samain S."/>
            <person name="Cattolico L."/>
            <person name="Pelletier E."/>
            <person name="Couloux A."/>
            <person name="Segurens B."/>
            <person name="Wincker P."/>
            <person name="D'Hont A."/>
            <person name="Scarpelli C."/>
            <person name="Weissenbach J."/>
            <person name="Salanoubat M."/>
            <person name="Quetier F."/>
            <person name="Yu Y."/>
            <person name="Kim H.R."/>
            <person name="Rambo T."/>
            <person name="Currie J."/>
            <person name="Collura K."/>
            <person name="Luo M."/>
            <person name="Yang T."/>
            <person name="Ammiraju J.S.S."/>
            <person name="Engler F."/>
            <person name="Soderlund C."/>
            <person name="Wing R.A."/>
            <person name="Palmer L.E."/>
            <person name="de la Bastide M."/>
            <person name="Spiegel L."/>
            <person name="Nascimento L."/>
            <person name="Zutavern T."/>
            <person name="O'Shaughnessy A."/>
            <person name="Dike S."/>
            <person name="Dedhia N."/>
            <person name="Preston R."/>
            <person name="Balija V."/>
            <person name="McCombie W.R."/>
            <person name="Chow T."/>
            <person name="Chen H."/>
            <person name="Chung M."/>
            <person name="Chen C."/>
            <person name="Shaw J."/>
            <person name="Wu H."/>
            <person name="Hsiao K."/>
            <person name="Chao Y."/>
            <person name="Chu M."/>
            <person name="Cheng C."/>
            <person name="Hour A."/>
            <person name="Lee P."/>
            <person name="Lin S."/>
            <person name="Lin Y."/>
            <person name="Liou J."/>
            <person name="Liu S."/>
            <person name="Hsing Y."/>
            <person name="Raghuvanshi S."/>
            <person name="Mohanty A."/>
            <person name="Bharti A.K."/>
            <person name="Gaur A."/>
            <person name="Gupta V."/>
            <person name="Kumar D."/>
            <person name="Ravi V."/>
            <person name="Vij S."/>
            <person name="Kapur A."/>
            <person name="Khurana P."/>
            <person name="Khurana P."/>
            <person name="Khurana J.P."/>
            <person name="Tyagi A.K."/>
            <person name="Gaikwad K."/>
            <person name="Singh A."/>
            <person name="Dalal V."/>
            <person name="Srivastava S."/>
            <person name="Dixit A."/>
            <person name="Pal A.K."/>
            <person name="Ghazi I.A."/>
            <person name="Yadav M."/>
            <person name="Pandit A."/>
            <person name="Bhargava A."/>
            <person name="Sureshbabu K."/>
            <person name="Batra K."/>
            <person name="Sharma T.R."/>
            <person name="Mohapatra T."/>
            <person name="Singh N.K."/>
            <person name="Messing J."/>
            <person name="Nelson A.B."/>
            <person name="Fuks G."/>
            <person name="Kavchok S."/>
            <person name="Keizer G."/>
            <person name="Linton E."/>
            <person name="Llaca V."/>
            <person name="Song R."/>
            <person name="Tanyolac B."/>
            <person name="Young S."/>
            <person name="Ho-Il K."/>
            <person name="Hahn J.H."/>
            <person name="Sangsakoo G."/>
            <person name="Vanavichit A."/>
            <person name="de Mattos Luiz.A.T."/>
            <person name="Zimmer P.D."/>
            <person name="Malone G."/>
            <person name="Dellagostin O."/>
            <person name="de Oliveira A.C."/>
            <person name="Bevan M."/>
            <person name="Bancroft I."/>
            <person name="Minx P."/>
            <person name="Cordum H."/>
            <person name="Wilson R."/>
            <person name="Cheng Z."/>
            <person name="Jin W."/>
            <person name="Jiang J."/>
            <person name="Leong S.A."/>
            <person name="Iwama H."/>
            <person name="Gojobori T."/>
            <person name="Itoh T."/>
            <person name="Niimura Y."/>
            <person name="Fujii Y."/>
            <person name="Habara T."/>
            <person name="Sakai H."/>
            <person name="Sato Y."/>
            <person name="Wilson G."/>
            <person name="Kumar K."/>
            <person name="McCouch S."/>
            <person name="Juretic N."/>
            <person name="Hoen D."/>
            <person name="Wright S."/>
            <person name="Bruskiewich R."/>
            <person name="Bureau T."/>
            <person name="Miyao A."/>
            <person name="Hirochika H."/>
            <person name="Nishikawa T."/>
            <person name="Kadowaki K."/>
            <person name="Sugiura M."/>
            <person name="Burr B."/>
            <person name="Sasaki T."/>
        </authorList>
    </citation>
    <scope>NUCLEOTIDE SEQUENCE [LARGE SCALE GENOMIC DNA]</scope>
    <source>
        <strain evidence="3">cv. Nipponbare</strain>
    </source>
</reference>
<evidence type="ECO:0000313" key="2">
    <source>
        <dbReference type="EMBL" id="AAM08729.1"/>
    </source>
</evidence>
<dbReference type="EMBL" id="AC074282">
    <property type="protein sequence ID" value="AAL83340.1"/>
    <property type="molecule type" value="Genomic_DNA"/>
</dbReference>
<reference evidence="1" key="1">
    <citation type="submission" date="2002-03" db="EMBL/GenBank/DDBJ databases">
        <title>Rice Genomic Sequence.</title>
        <authorList>
            <person name="Wing R.A."/>
            <person name="Yu Y."/>
            <person name="Soderlund C."/>
            <person name="Chen M."/>
            <person name="Kim H.-R."/>
            <person name="Rambo T."/>
            <person name="Saski C."/>
            <person name="Henry D."/>
            <person name="Oates R."/>
            <person name="Simmons J."/>
        </authorList>
    </citation>
    <scope>NUCLEOTIDE SEQUENCE</scope>
</reference>
<dbReference type="Proteomes" id="UP000000763">
    <property type="component" value="Chromosome 10"/>
</dbReference>
<name>A0A5S6RC99_ORYSJ</name>
<gene>
    <name evidence="2" type="primary">OSJNAa0079B05.22</name>
    <name evidence="1" type="synonym">OSJNBa0049K09.7</name>
</gene>
<protein>
    <submittedName>
        <fullName evidence="2">Gypsy-type retrotransposon protein</fullName>
    </submittedName>
</protein>